<evidence type="ECO:0000256" key="6">
    <source>
        <dbReference type="ARBA" id="ARBA00022989"/>
    </source>
</evidence>
<accession>A0A7J9V300</accession>
<feature type="transmembrane region" description="Helical" evidence="8">
    <location>
        <begin position="67"/>
        <end position="93"/>
    </location>
</feature>
<evidence type="ECO:0000313" key="10">
    <source>
        <dbReference type="EMBL" id="MPV90490.1"/>
    </source>
</evidence>
<name>A0A7J9V300_9MICO</name>
<evidence type="ECO:0000256" key="4">
    <source>
        <dbReference type="ARBA" id="ARBA00022519"/>
    </source>
</evidence>
<proteinExistence type="inferred from homology"/>
<dbReference type="PANTHER" id="PTHR43357">
    <property type="entry name" value="INNER MEMBRANE ABC TRANSPORTER PERMEASE PROTEIN YDCV"/>
    <property type="match status" value="1"/>
</dbReference>
<dbReference type="PANTHER" id="PTHR43357:SF4">
    <property type="entry name" value="INNER MEMBRANE ABC TRANSPORTER PERMEASE PROTEIN YDCV"/>
    <property type="match status" value="1"/>
</dbReference>
<evidence type="ECO:0000256" key="1">
    <source>
        <dbReference type="ARBA" id="ARBA00004429"/>
    </source>
</evidence>
<dbReference type="OrthoDB" id="9804629at2"/>
<evidence type="ECO:0000256" key="8">
    <source>
        <dbReference type="RuleBase" id="RU363032"/>
    </source>
</evidence>
<protein>
    <submittedName>
        <fullName evidence="10">ABC transporter permease subunit</fullName>
    </submittedName>
</protein>
<keyword evidence="6 8" id="KW-1133">Transmembrane helix</keyword>
<feature type="transmembrane region" description="Helical" evidence="8">
    <location>
        <begin position="366"/>
        <end position="388"/>
    </location>
</feature>
<keyword evidence="3" id="KW-1003">Cell membrane</keyword>
<dbReference type="GO" id="GO:0055085">
    <property type="term" value="P:transmembrane transport"/>
    <property type="evidence" value="ECO:0007669"/>
    <property type="project" value="InterPro"/>
</dbReference>
<evidence type="ECO:0000256" key="5">
    <source>
        <dbReference type="ARBA" id="ARBA00022692"/>
    </source>
</evidence>
<evidence type="ECO:0000256" key="3">
    <source>
        <dbReference type="ARBA" id="ARBA00022475"/>
    </source>
</evidence>
<feature type="transmembrane region" description="Helical" evidence="8">
    <location>
        <begin position="105"/>
        <end position="125"/>
    </location>
</feature>
<keyword evidence="7 8" id="KW-0472">Membrane</keyword>
<comment type="caution">
    <text evidence="10">The sequence shown here is derived from an EMBL/GenBank/DDBJ whole genome shotgun (WGS) entry which is preliminary data.</text>
</comment>
<reference evidence="10 11" key="1">
    <citation type="submission" date="2019-10" db="EMBL/GenBank/DDBJ databases">
        <title>Georgenia wutianyii sp. nov. and Georgenia yuyongxinii sp. nov. isolated from plateau pika (Ochotona curzoniae) in the Qinghai-Tibet plateau of China.</title>
        <authorList>
            <person name="Tian Z."/>
        </authorList>
    </citation>
    <scope>NUCLEOTIDE SEQUENCE [LARGE SCALE GENOMIC DNA]</scope>
    <source>
        <strain evidence="10 11">JCM 15130</strain>
    </source>
</reference>
<dbReference type="CDD" id="cd06261">
    <property type="entry name" value="TM_PBP2"/>
    <property type="match status" value="2"/>
</dbReference>
<evidence type="ECO:0000259" key="9">
    <source>
        <dbReference type="PROSITE" id="PS50928"/>
    </source>
</evidence>
<feature type="transmembrane region" description="Helical" evidence="8">
    <location>
        <begin position="200"/>
        <end position="225"/>
    </location>
</feature>
<feature type="transmembrane region" description="Helical" evidence="8">
    <location>
        <begin position="258"/>
        <end position="278"/>
    </location>
</feature>
<feature type="transmembrane region" description="Helical" evidence="8">
    <location>
        <begin position="428"/>
        <end position="449"/>
    </location>
</feature>
<feature type="transmembrane region" description="Helical" evidence="8">
    <location>
        <begin position="306"/>
        <end position="335"/>
    </location>
</feature>
<feature type="transmembrane region" description="Helical" evidence="8">
    <location>
        <begin position="156"/>
        <end position="179"/>
    </location>
</feature>
<dbReference type="AlphaFoldDB" id="A0A7J9V300"/>
<keyword evidence="5 8" id="KW-0812">Transmembrane</keyword>
<feature type="transmembrane region" description="Helical" evidence="8">
    <location>
        <begin position="400"/>
        <end position="422"/>
    </location>
</feature>
<dbReference type="EMBL" id="WHPD01003781">
    <property type="protein sequence ID" value="MPV90490.1"/>
    <property type="molecule type" value="Genomic_DNA"/>
</dbReference>
<comment type="subcellular location">
    <subcellularLocation>
        <location evidence="1">Cell inner membrane</location>
        <topology evidence="1">Multi-pass membrane protein</topology>
    </subcellularLocation>
    <subcellularLocation>
        <location evidence="8">Cell membrane</location>
        <topology evidence="8">Multi-pass membrane protein</topology>
    </subcellularLocation>
</comment>
<keyword evidence="2 8" id="KW-0813">Transport</keyword>
<feature type="domain" description="ABC transmembrane type-1" evidence="9">
    <location>
        <begin position="68"/>
        <end position="279"/>
    </location>
</feature>
<dbReference type="RefSeq" id="WP_152233294.1">
    <property type="nucleotide sequence ID" value="NZ_BAAAOT010000032.1"/>
</dbReference>
<keyword evidence="11" id="KW-1185">Reference proteome</keyword>
<dbReference type="SUPFAM" id="SSF161098">
    <property type="entry name" value="MetI-like"/>
    <property type="match status" value="2"/>
</dbReference>
<dbReference type="GO" id="GO:0005886">
    <property type="term" value="C:plasma membrane"/>
    <property type="evidence" value="ECO:0007669"/>
    <property type="project" value="UniProtKB-SubCell"/>
</dbReference>
<gene>
    <name evidence="10" type="ORF">GB882_17600</name>
</gene>
<feature type="transmembrane region" description="Helical" evidence="8">
    <location>
        <begin position="23"/>
        <end position="41"/>
    </location>
</feature>
<feature type="transmembrane region" description="Helical" evidence="8">
    <location>
        <begin position="532"/>
        <end position="557"/>
    </location>
</feature>
<evidence type="ECO:0000256" key="7">
    <source>
        <dbReference type="ARBA" id="ARBA00023136"/>
    </source>
</evidence>
<keyword evidence="4" id="KW-0997">Cell inner membrane</keyword>
<comment type="similarity">
    <text evidence="8">Belongs to the binding-protein-dependent transport system permease family.</text>
</comment>
<dbReference type="InterPro" id="IPR000515">
    <property type="entry name" value="MetI-like"/>
</dbReference>
<evidence type="ECO:0000313" key="11">
    <source>
        <dbReference type="Proteomes" id="UP000429644"/>
    </source>
</evidence>
<dbReference type="Gene3D" id="1.10.3720.10">
    <property type="entry name" value="MetI-like"/>
    <property type="match status" value="2"/>
</dbReference>
<sequence>MAALSASPRALLRVRATGLWQRLAVLAVVVGLAYLVVVPLFRLQELAMADGGRAYGDAVGNDRVIDALVTTIVLALGSLAIAMVLGTALAFTATRLPSRYRFLRALPLLPIVVPSVASVVGWAFLLSPGPGYLNGLLRVLPWWDHRSEGPVDVYTLPWIVIITGFGLVPFAYTFMNAGLQNIGSDQIEAAQVSGSSQLGVFFRVVLPLLRPSLVYGTGVCLLLALGQFAPPLFLGANEGIRVLTTEIYRSVSQAPVDYGIAAAIGSPLLVFGVVVVFVQKLALGDQSRFVTHGGKGFVARDRPSKWAVCSILSFSLVATVLPVIGLVIVAMSPFWSGAPSFDSMTLDNFRTVINDSAIVEAIKNSLLLSLTAVLITVPIGFFSAALILRGSRYPVLRQVLDLVVSLPLSVPAVVFGAGFLLAYTQAPLVLYGSRTVLVLVYVTLMLPFATRMLLTGLISLGQGYTEASRASGASALSTSVRITLPLMRTSIAGALALMFVLLTHEFTASLLVRAPTTQVMGTILYDYWTNGSYPTVAAVALLMTVVTALGVAVATAVGGRNVLSRL</sequence>
<feature type="transmembrane region" description="Helical" evidence="8">
    <location>
        <begin position="491"/>
        <end position="512"/>
    </location>
</feature>
<organism evidence="10 11">
    <name type="scientific">Georgenia ruanii</name>
    <dbReference type="NCBI Taxonomy" id="348442"/>
    <lineage>
        <taxon>Bacteria</taxon>
        <taxon>Bacillati</taxon>
        <taxon>Actinomycetota</taxon>
        <taxon>Actinomycetes</taxon>
        <taxon>Micrococcales</taxon>
        <taxon>Bogoriellaceae</taxon>
        <taxon>Georgenia</taxon>
    </lineage>
</organism>
<dbReference type="Pfam" id="PF00528">
    <property type="entry name" value="BPD_transp_1"/>
    <property type="match status" value="2"/>
</dbReference>
<dbReference type="Proteomes" id="UP000429644">
    <property type="component" value="Unassembled WGS sequence"/>
</dbReference>
<evidence type="ECO:0000256" key="2">
    <source>
        <dbReference type="ARBA" id="ARBA00022448"/>
    </source>
</evidence>
<dbReference type="InterPro" id="IPR035906">
    <property type="entry name" value="MetI-like_sf"/>
</dbReference>
<feature type="domain" description="ABC transmembrane type-1" evidence="9">
    <location>
        <begin position="362"/>
        <end position="554"/>
    </location>
</feature>
<dbReference type="PROSITE" id="PS50928">
    <property type="entry name" value="ABC_TM1"/>
    <property type="match status" value="2"/>
</dbReference>